<feature type="region of interest" description="Disordered" evidence="1">
    <location>
        <begin position="218"/>
        <end position="260"/>
    </location>
</feature>
<accession>A0ABQ9ULR9</accession>
<sequence>MFPNSLSSLPLLRPGPPTKGPCLALQAQGPLLLITAVWRRRQERKSRGKHRVNTDPLCLLSLGTLSCHPIANQKKQKKGEGYKGNNFQKEIFSKVIKRIAGWSQSSATLRLRKPGATQRSRGPTAPKLLRTLIHQRVDRLQSNRAGVHWPYLCPAYTTRTHKSPSTQAGELTARTAFKKMHLPQRLSRPEVSWGSLGIALGVPEAPLQLSAAWLRPARPLKSQDPGQDFREGGRRLRPKHCYGGSVPGQAAEKAVPQATREVIVR</sequence>
<proteinExistence type="predicted"/>
<dbReference type="Proteomes" id="UP001266305">
    <property type="component" value="Unassembled WGS sequence"/>
</dbReference>
<keyword evidence="3" id="KW-1185">Reference proteome</keyword>
<comment type="caution">
    <text evidence="2">The sequence shown here is derived from an EMBL/GenBank/DDBJ whole genome shotgun (WGS) entry which is preliminary data.</text>
</comment>
<reference evidence="2 3" key="1">
    <citation type="submission" date="2023-05" db="EMBL/GenBank/DDBJ databases">
        <title>B98-5 Cell Line De Novo Hybrid Assembly: An Optical Mapping Approach.</title>
        <authorList>
            <person name="Kananen K."/>
            <person name="Auerbach J.A."/>
            <person name="Kautto E."/>
            <person name="Blachly J.S."/>
        </authorList>
    </citation>
    <scope>NUCLEOTIDE SEQUENCE [LARGE SCALE GENOMIC DNA]</scope>
    <source>
        <strain evidence="2">B95-8</strain>
        <tissue evidence="2">Cell line</tissue>
    </source>
</reference>
<name>A0ABQ9ULR9_SAGOE</name>
<organism evidence="2 3">
    <name type="scientific">Saguinus oedipus</name>
    <name type="common">Cotton-top tamarin</name>
    <name type="synonym">Oedipomidas oedipus</name>
    <dbReference type="NCBI Taxonomy" id="9490"/>
    <lineage>
        <taxon>Eukaryota</taxon>
        <taxon>Metazoa</taxon>
        <taxon>Chordata</taxon>
        <taxon>Craniata</taxon>
        <taxon>Vertebrata</taxon>
        <taxon>Euteleostomi</taxon>
        <taxon>Mammalia</taxon>
        <taxon>Eutheria</taxon>
        <taxon>Euarchontoglires</taxon>
        <taxon>Primates</taxon>
        <taxon>Haplorrhini</taxon>
        <taxon>Platyrrhini</taxon>
        <taxon>Cebidae</taxon>
        <taxon>Callitrichinae</taxon>
        <taxon>Saguinus</taxon>
    </lineage>
</organism>
<dbReference type="EMBL" id="JASSZA010000011">
    <property type="protein sequence ID" value="KAK2097999.1"/>
    <property type="molecule type" value="Genomic_DNA"/>
</dbReference>
<gene>
    <name evidence="2" type="ORF">P7K49_023450</name>
</gene>
<evidence type="ECO:0000313" key="2">
    <source>
        <dbReference type="EMBL" id="KAK2097999.1"/>
    </source>
</evidence>
<protein>
    <submittedName>
        <fullName evidence="2">Uncharacterized protein</fullName>
    </submittedName>
</protein>
<evidence type="ECO:0000313" key="3">
    <source>
        <dbReference type="Proteomes" id="UP001266305"/>
    </source>
</evidence>
<evidence type="ECO:0000256" key="1">
    <source>
        <dbReference type="SAM" id="MobiDB-lite"/>
    </source>
</evidence>